<evidence type="ECO:0000313" key="3">
    <source>
        <dbReference type="EMBL" id="TFC12465.1"/>
    </source>
</evidence>
<dbReference type="Gene3D" id="3.40.630.30">
    <property type="match status" value="1"/>
</dbReference>
<organism evidence="3 4">
    <name type="scientific">Cryobacterium algoritolerans</name>
    <dbReference type="NCBI Taxonomy" id="1259184"/>
    <lineage>
        <taxon>Bacteria</taxon>
        <taxon>Bacillati</taxon>
        <taxon>Actinomycetota</taxon>
        <taxon>Actinomycetes</taxon>
        <taxon>Micrococcales</taxon>
        <taxon>Microbacteriaceae</taxon>
        <taxon>Cryobacterium</taxon>
    </lineage>
</organism>
<dbReference type="Proteomes" id="UP000298412">
    <property type="component" value="Unassembled WGS sequence"/>
</dbReference>
<dbReference type="InterPro" id="IPR000182">
    <property type="entry name" value="GNAT_dom"/>
</dbReference>
<protein>
    <submittedName>
        <fullName evidence="3">GNAT family N-acetyltransferase</fullName>
    </submittedName>
</protein>
<evidence type="ECO:0000259" key="2">
    <source>
        <dbReference type="PROSITE" id="PS51186"/>
    </source>
</evidence>
<gene>
    <name evidence="3" type="ORF">E3O19_12915</name>
</gene>
<feature type="region of interest" description="Disordered" evidence="1">
    <location>
        <begin position="1"/>
        <end position="55"/>
    </location>
</feature>
<proteinExistence type="predicted"/>
<dbReference type="PROSITE" id="PS51186">
    <property type="entry name" value="GNAT"/>
    <property type="match status" value="1"/>
</dbReference>
<dbReference type="SUPFAM" id="SSF55729">
    <property type="entry name" value="Acyl-CoA N-acyltransferases (Nat)"/>
    <property type="match status" value="1"/>
</dbReference>
<dbReference type="GO" id="GO:0016747">
    <property type="term" value="F:acyltransferase activity, transferring groups other than amino-acyl groups"/>
    <property type="evidence" value="ECO:0007669"/>
    <property type="project" value="InterPro"/>
</dbReference>
<evidence type="ECO:0000256" key="1">
    <source>
        <dbReference type="SAM" id="MobiDB-lite"/>
    </source>
</evidence>
<reference evidence="3 4" key="1">
    <citation type="submission" date="2019-03" db="EMBL/GenBank/DDBJ databases">
        <title>Genomics of glacier-inhabiting Cryobacterium strains.</title>
        <authorList>
            <person name="Liu Q."/>
            <person name="Xin Y.-H."/>
        </authorList>
    </citation>
    <scope>NUCLEOTIDE SEQUENCE [LARGE SCALE GENOMIC DNA]</scope>
    <source>
        <strain evidence="3 4">MDT1-3</strain>
    </source>
</reference>
<feature type="domain" description="N-acetyltransferase" evidence="2">
    <location>
        <begin position="78"/>
        <end position="257"/>
    </location>
</feature>
<accession>A0A4V3IEF8</accession>
<evidence type="ECO:0000313" key="4">
    <source>
        <dbReference type="Proteomes" id="UP000298412"/>
    </source>
</evidence>
<dbReference type="EMBL" id="SOFP01000060">
    <property type="protein sequence ID" value="TFC12465.1"/>
    <property type="molecule type" value="Genomic_DNA"/>
</dbReference>
<dbReference type="AlphaFoldDB" id="A0A4V3IEF8"/>
<feature type="compositionally biased region" description="Basic residues" evidence="1">
    <location>
        <begin position="1"/>
        <end position="23"/>
    </location>
</feature>
<dbReference type="CDD" id="cd04301">
    <property type="entry name" value="NAT_SF"/>
    <property type="match status" value="1"/>
</dbReference>
<comment type="caution">
    <text evidence="3">The sequence shown here is derived from an EMBL/GenBank/DDBJ whole genome shotgun (WGS) entry which is preliminary data.</text>
</comment>
<keyword evidence="4" id="KW-1185">Reference proteome</keyword>
<dbReference type="InterPro" id="IPR016181">
    <property type="entry name" value="Acyl_CoA_acyltransferase"/>
</dbReference>
<name>A0A4V3IEF8_9MICO</name>
<sequence length="257" mass="28325">MRNGRHGRHRRRGHRPGRGRRGTRTGAVHHALRLPAPAGGKRQRSSGTKPPHGPARLYFEGVPNREITIASVDKVPWDHVRTVFGNRGDPHRCWCQFFKLPSKAWETAEPDQCEQLLLEQVRANGPPPGVIAYQGDEPVGWCAVEPRPNYPRLLRAKVVTGGSRQDTEDASVWTVTCFVVRVGYRRHGIAADLLAGAIEQARRLGARVIEGYPVDAAERPKAPAAELYHGTVSLFLGAGFEVVARPTGDRAVVELVL</sequence>
<dbReference type="Pfam" id="PF00583">
    <property type="entry name" value="Acetyltransf_1"/>
    <property type="match status" value="1"/>
</dbReference>
<dbReference type="OrthoDB" id="3239945at2"/>
<keyword evidence="3" id="KW-0808">Transferase</keyword>